<keyword evidence="1" id="KW-0175">Coiled coil</keyword>
<feature type="coiled-coil region" evidence="1">
    <location>
        <begin position="195"/>
        <end position="288"/>
    </location>
</feature>
<keyword evidence="3" id="KW-1133">Transmembrane helix</keyword>
<dbReference type="InterPro" id="IPR007408">
    <property type="entry name" value="DUF460"/>
</dbReference>
<reference evidence="4 5" key="1">
    <citation type="submission" date="2016-12" db="EMBL/GenBank/DDBJ databases">
        <title>Discovery of methanogenic haloarchaea.</title>
        <authorList>
            <person name="Sorokin D.Y."/>
            <person name="Makarova K.S."/>
            <person name="Abbas B."/>
            <person name="Ferrer M."/>
            <person name="Golyshin P.N."/>
        </authorList>
    </citation>
    <scope>NUCLEOTIDE SEQUENCE [LARGE SCALE GENOMIC DNA]</scope>
    <source>
        <strain evidence="4">AMET1</strain>
    </source>
</reference>
<feature type="transmembrane region" description="Helical" evidence="3">
    <location>
        <begin position="12"/>
        <end position="28"/>
    </location>
</feature>
<keyword evidence="3" id="KW-0472">Membrane</keyword>
<evidence type="ECO:0000313" key="5">
    <source>
        <dbReference type="Proteomes" id="UP000195137"/>
    </source>
</evidence>
<feature type="region of interest" description="Disordered" evidence="2">
    <location>
        <begin position="394"/>
        <end position="424"/>
    </location>
</feature>
<evidence type="ECO:0000256" key="2">
    <source>
        <dbReference type="SAM" id="MobiDB-lite"/>
    </source>
</evidence>
<dbReference type="RefSeq" id="WP_086636604.1">
    <property type="nucleotide sequence ID" value="NZ_MRZU01000002.1"/>
</dbReference>
<protein>
    <submittedName>
        <fullName evidence="4">Putative nuclease of RNase H fold RuvC/YqgF family</fullName>
    </submittedName>
</protein>
<keyword evidence="5" id="KW-1185">Reference proteome</keyword>
<sequence length="424" mass="48248">MWVDGCVNKLNIVVGLFVYLVLGWFVLVRRKYLFVGVDPGTTTGVGVVDFDGRVVEVCSGRDMSFDDVVGFLVGLGNVVVVATDVSPAPDFVEQLSTVLDAVLWVPSSSLKREVKRDLVRDFDCGDKHQVDALAAAFKAYRSMKGKLRRVESNVPDDVSERDAKKLVLKGNSLQEAVRSLRSEREQDVVDEDEVSQEVVNRIHGLENKVVELQETVEKLRREKEEKENEITELKSELARIKSKRFLNAITSQEVEDKKEEINSLKRELKEEKKRVKWLKQKLQDAEEIDQVRNNKNITVMKKLTSFTMKKIKQLEQGIGINEGDIIYIEDPSGGGSTNAERLSKKVRAIAHKAKLSHPAKQKFKEKETPIITLNQIKDHGNYVTAPKQKVEKEIQKAKQKLKQEKKEQLKSLKEKYGHDKDIEL</sequence>
<accession>A0A1Y3GDM5</accession>
<evidence type="ECO:0000256" key="1">
    <source>
        <dbReference type="SAM" id="Coils"/>
    </source>
</evidence>
<name>A0A1Y3GDM5_9EURY</name>
<dbReference type="AlphaFoldDB" id="A0A1Y3GDM5"/>
<evidence type="ECO:0000313" key="4">
    <source>
        <dbReference type="EMBL" id="OUJ19509.1"/>
    </source>
</evidence>
<keyword evidence="3" id="KW-0812">Transmembrane</keyword>
<dbReference type="PANTHER" id="PTHR40707">
    <property type="entry name" value="POSSIBLE NUCLEASE OF RNASE H FOLD, RUVC/YQGF FAMILY"/>
    <property type="match status" value="1"/>
</dbReference>
<dbReference type="Pfam" id="PF04312">
    <property type="entry name" value="DUF460"/>
    <property type="match status" value="1"/>
</dbReference>
<evidence type="ECO:0000256" key="3">
    <source>
        <dbReference type="SAM" id="Phobius"/>
    </source>
</evidence>
<gene>
    <name evidence="4" type="ORF">AMET1_0180</name>
</gene>
<dbReference type="EMBL" id="MRZU01000002">
    <property type="protein sequence ID" value="OUJ19509.1"/>
    <property type="molecule type" value="Genomic_DNA"/>
</dbReference>
<organism evidence="4 5">
    <name type="scientific">Methanonatronarchaeum thermophilum</name>
    <dbReference type="NCBI Taxonomy" id="1927129"/>
    <lineage>
        <taxon>Archaea</taxon>
        <taxon>Methanobacteriati</taxon>
        <taxon>Methanobacteriota</taxon>
        <taxon>Methanonatronarchaeia</taxon>
        <taxon>Methanonatronarchaeales</taxon>
        <taxon>Methanonatronarchaeaceae</taxon>
        <taxon>Methanonatronarchaeum</taxon>
    </lineage>
</organism>
<comment type="caution">
    <text evidence="4">The sequence shown here is derived from an EMBL/GenBank/DDBJ whole genome shotgun (WGS) entry which is preliminary data.</text>
</comment>
<dbReference type="PANTHER" id="PTHR40707:SF1">
    <property type="entry name" value="DUF460 DOMAIN-CONTAINING PROTEIN"/>
    <property type="match status" value="1"/>
</dbReference>
<proteinExistence type="predicted"/>
<dbReference type="OrthoDB" id="15228at2157"/>
<dbReference type="Proteomes" id="UP000195137">
    <property type="component" value="Unassembled WGS sequence"/>
</dbReference>